<dbReference type="EMBL" id="JACJVQ010000008">
    <property type="protein sequence ID" value="MBB6634903.1"/>
    <property type="molecule type" value="Genomic_DNA"/>
</dbReference>
<organism evidence="1 2">
    <name type="scientific">Cohnella thailandensis</name>
    <dbReference type="NCBI Taxonomy" id="557557"/>
    <lineage>
        <taxon>Bacteria</taxon>
        <taxon>Bacillati</taxon>
        <taxon>Bacillota</taxon>
        <taxon>Bacilli</taxon>
        <taxon>Bacillales</taxon>
        <taxon>Paenibacillaceae</taxon>
        <taxon>Cohnella</taxon>
    </lineage>
</organism>
<keyword evidence="2" id="KW-1185">Reference proteome</keyword>
<evidence type="ECO:0000313" key="2">
    <source>
        <dbReference type="Proteomes" id="UP000535838"/>
    </source>
</evidence>
<proteinExistence type="predicted"/>
<comment type="caution">
    <text evidence="1">The sequence shown here is derived from an EMBL/GenBank/DDBJ whole genome shotgun (WGS) entry which is preliminary data.</text>
</comment>
<sequence>MQSIERQAQKKGVKLIHRGRCQFCGSDTRNGVFECFEIFNRLASAFEDDTGPSTFIYADAHCLQHSEVHGTWNNHFHLARQYLILDKSVEWNYSKTPFLSKIMDEYKRSHPEAAIPALPVLERGRFTVTDLAGLEGEELASSLRKWALGVYSSYERYHPMAEAVGDLYLRRYERG</sequence>
<dbReference type="AlphaFoldDB" id="A0A841SR74"/>
<accession>A0A841SR74</accession>
<dbReference type="InterPro" id="IPR045990">
    <property type="entry name" value="DUF5946"/>
</dbReference>
<dbReference type="Proteomes" id="UP000535838">
    <property type="component" value="Unassembled WGS sequence"/>
</dbReference>
<dbReference type="Pfam" id="PF19371">
    <property type="entry name" value="DUF5946"/>
    <property type="match status" value="1"/>
</dbReference>
<reference evidence="1 2" key="1">
    <citation type="submission" date="2020-08" db="EMBL/GenBank/DDBJ databases">
        <title>Cohnella phylogeny.</title>
        <authorList>
            <person name="Dunlap C."/>
        </authorList>
    </citation>
    <scope>NUCLEOTIDE SEQUENCE [LARGE SCALE GENOMIC DNA]</scope>
    <source>
        <strain evidence="1 2">DSM 25241</strain>
    </source>
</reference>
<gene>
    <name evidence="1" type="ORF">H7B67_12350</name>
</gene>
<evidence type="ECO:0000313" key="1">
    <source>
        <dbReference type="EMBL" id="MBB6634903.1"/>
    </source>
</evidence>
<protein>
    <submittedName>
        <fullName evidence="1">Uncharacterized protein</fullName>
    </submittedName>
</protein>
<name>A0A841SR74_9BACL</name>
<dbReference type="RefSeq" id="WP_185120130.1">
    <property type="nucleotide sequence ID" value="NZ_JACJVQ010000008.1"/>
</dbReference>